<evidence type="ECO:0000313" key="7">
    <source>
        <dbReference type="EMBL" id="GAA2803105.1"/>
    </source>
</evidence>
<dbReference type="InterPro" id="IPR050416">
    <property type="entry name" value="FAD-linked_Oxidoreductase"/>
</dbReference>
<accession>A0ABN3VI57</accession>
<dbReference type="InterPro" id="IPR036318">
    <property type="entry name" value="FAD-bd_PCMH-like_sf"/>
</dbReference>
<dbReference type="PROSITE" id="PS51387">
    <property type="entry name" value="FAD_PCMH"/>
    <property type="match status" value="1"/>
</dbReference>
<keyword evidence="5" id="KW-0560">Oxidoreductase</keyword>
<dbReference type="SUPFAM" id="SSF56176">
    <property type="entry name" value="FAD-binding/transporter-associated domain-like"/>
    <property type="match status" value="1"/>
</dbReference>
<dbReference type="RefSeq" id="WP_344682384.1">
    <property type="nucleotide sequence ID" value="NZ_BAAAUX010000017.1"/>
</dbReference>
<dbReference type="Proteomes" id="UP001500979">
    <property type="component" value="Unassembled WGS sequence"/>
</dbReference>
<dbReference type="PROSITE" id="PS00862">
    <property type="entry name" value="OX2_COVAL_FAD"/>
    <property type="match status" value="1"/>
</dbReference>
<evidence type="ECO:0000256" key="1">
    <source>
        <dbReference type="ARBA" id="ARBA00001974"/>
    </source>
</evidence>
<evidence type="ECO:0000256" key="2">
    <source>
        <dbReference type="ARBA" id="ARBA00005466"/>
    </source>
</evidence>
<dbReference type="EMBL" id="BAAAUX010000017">
    <property type="protein sequence ID" value="GAA2803105.1"/>
    <property type="molecule type" value="Genomic_DNA"/>
</dbReference>
<dbReference type="Gene3D" id="3.40.462.20">
    <property type="match status" value="1"/>
</dbReference>
<comment type="similarity">
    <text evidence="2">Belongs to the oxygen-dependent FAD-linked oxidoreductase family.</text>
</comment>
<dbReference type="InterPro" id="IPR016164">
    <property type="entry name" value="FAD-linked_Oxase-like_C"/>
</dbReference>
<name>A0ABN3VI57_9PSEU</name>
<dbReference type="Pfam" id="PF01565">
    <property type="entry name" value="FAD_binding_4"/>
    <property type="match status" value="1"/>
</dbReference>
<dbReference type="InterPro" id="IPR012951">
    <property type="entry name" value="BBE"/>
</dbReference>
<proteinExistence type="inferred from homology"/>
<dbReference type="InterPro" id="IPR006093">
    <property type="entry name" value="Oxy_OxRdtase_FAD_BS"/>
</dbReference>
<dbReference type="Gene3D" id="3.30.465.10">
    <property type="match status" value="1"/>
</dbReference>
<protein>
    <submittedName>
        <fullName evidence="7">FAD-binding oxidoreductase</fullName>
    </submittedName>
</protein>
<feature type="domain" description="FAD-binding PCMH-type" evidence="6">
    <location>
        <begin position="39"/>
        <end position="209"/>
    </location>
</feature>
<dbReference type="Pfam" id="PF08031">
    <property type="entry name" value="BBE"/>
    <property type="match status" value="1"/>
</dbReference>
<dbReference type="InterPro" id="IPR006094">
    <property type="entry name" value="Oxid_FAD_bind_N"/>
</dbReference>
<dbReference type="PANTHER" id="PTHR42973:SF39">
    <property type="entry name" value="FAD-BINDING PCMH-TYPE DOMAIN-CONTAINING PROTEIN"/>
    <property type="match status" value="1"/>
</dbReference>
<evidence type="ECO:0000313" key="8">
    <source>
        <dbReference type="Proteomes" id="UP001500979"/>
    </source>
</evidence>
<evidence type="ECO:0000259" key="6">
    <source>
        <dbReference type="PROSITE" id="PS51387"/>
    </source>
</evidence>
<evidence type="ECO:0000256" key="5">
    <source>
        <dbReference type="ARBA" id="ARBA00023002"/>
    </source>
</evidence>
<evidence type="ECO:0000256" key="3">
    <source>
        <dbReference type="ARBA" id="ARBA00022630"/>
    </source>
</evidence>
<comment type="caution">
    <text evidence="7">The sequence shown here is derived from an EMBL/GenBank/DDBJ whole genome shotgun (WGS) entry which is preliminary data.</text>
</comment>
<dbReference type="InterPro" id="IPR016169">
    <property type="entry name" value="FAD-bd_PCMH_sub2"/>
</dbReference>
<evidence type="ECO:0000256" key="4">
    <source>
        <dbReference type="ARBA" id="ARBA00022827"/>
    </source>
</evidence>
<reference evidence="7 8" key="1">
    <citation type="journal article" date="2019" name="Int. J. Syst. Evol. Microbiol.">
        <title>The Global Catalogue of Microorganisms (GCM) 10K type strain sequencing project: providing services to taxonomists for standard genome sequencing and annotation.</title>
        <authorList>
            <consortium name="The Broad Institute Genomics Platform"/>
            <consortium name="The Broad Institute Genome Sequencing Center for Infectious Disease"/>
            <person name="Wu L."/>
            <person name="Ma J."/>
        </authorList>
    </citation>
    <scope>NUCLEOTIDE SEQUENCE [LARGE SCALE GENOMIC DNA]</scope>
    <source>
        <strain evidence="7 8">JCM 9383</strain>
    </source>
</reference>
<organism evidence="7 8">
    <name type="scientific">Saccharopolyspora taberi</name>
    <dbReference type="NCBI Taxonomy" id="60895"/>
    <lineage>
        <taxon>Bacteria</taxon>
        <taxon>Bacillati</taxon>
        <taxon>Actinomycetota</taxon>
        <taxon>Actinomycetes</taxon>
        <taxon>Pseudonocardiales</taxon>
        <taxon>Pseudonocardiaceae</taxon>
        <taxon>Saccharopolyspora</taxon>
    </lineage>
</organism>
<keyword evidence="8" id="KW-1185">Reference proteome</keyword>
<keyword evidence="4" id="KW-0274">FAD</keyword>
<gene>
    <name evidence="7" type="ORF">GCM10010470_42740</name>
</gene>
<comment type="cofactor">
    <cofactor evidence="1">
        <name>FAD</name>
        <dbReference type="ChEBI" id="CHEBI:57692"/>
    </cofactor>
</comment>
<dbReference type="InterPro" id="IPR016167">
    <property type="entry name" value="FAD-bd_PCMH_sub1"/>
</dbReference>
<dbReference type="SUPFAM" id="SSF55103">
    <property type="entry name" value="FAD-linked oxidases, C-terminal domain"/>
    <property type="match status" value="1"/>
</dbReference>
<dbReference type="InterPro" id="IPR016166">
    <property type="entry name" value="FAD-bd_PCMH"/>
</dbReference>
<keyword evidence="3" id="KW-0285">Flavoprotein</keyword>
<dbReference type="PANTHER" id="PTHR42973">
    <property type="entry name" value="BINDING OXIDOREDUCTASE, PUTATIVE (AFU_ORTHOLOGUE AFUA_1G17690)-RELATED"/>
    <property type="match status" value="1"/>
</dbReference>
<sequence length="467" mass="50132">MSTLMEQDVSGLRERLSGQLITAADPEYDTAREVWNGSVDRRPLLIARCAGPGDVALALGFARETGLEIAVRGGGHNFGGAAVCDDGLVVDLTAMRGISVDEQHRRVRCGGGTTMADLDAATCAQGLAVPAGTISHTGIGGLALGGGFGWLTHEHGLSCDNLISAEVVTVGGDVLRASRDEHADLFWALRGGGGNFGVVTEFEFRAHPMPPLVRMGLFFWGLDDGVAALRVAREVTEDLPAGMGAMIAGLNAPPAEFVPPQHRLVPGYALIVAGFGPEREHEALLRAVRAELPPLFEFVTPMPFPDLQRMLDDAAPWGILAYEKAVYLERLSDEVIEVITGRMPEKRSAMSFLPIFPVGGAFRAVDEDATAFGGSRRTGVIFNAAALAPDPDLVAEDRTWSRTMCDALAPHAINQGTYVNFMNDYDDSDRVRNAFGPDKYRRLAGIKAEYDPENLLHRNPNIKPAGF</sequence>
<dbReference type="Gene3D" id="3.30.43.10">
    <property type="entry name" value="Uridine Diphospho-n-acetylenolpyruvylglucosamine Reductase, domain 2"/>
    <property type="match status" value="1"/>
</dbReference>